<evidence type="ECO:0000256" key="2">
    <source>
        <dbReference type="RuleBase" id="RU362080"/>
    </source>
</evidence>
<dbReference type="Gene3D" id="3.40.1620.10">
    <property type="entry name" value="YefM-like domain"/>
    <property type="match status" value="1"/>
</dbReference>
<dbReference type="STRING" id="529884.Rhola_00001260"/>
<proteinExistence type="inferred from homology"/>
<dbReference type="Pfam" id="PF02604">
    <property type="entry name" value="PhdYeFM_antitox"/>
    <property type="match status" value="1"/>
</dbReference>
<dbReference type="eggNOG" id="COG2161">
    <property type="taxonomic scope" value="Bacteria"/>
</dbReference>
<dbReference type="PATRIC" id="fig|529884.3.peg.119"/>
<dbReference type="EMBL" id="CP007490">
    <property type="protein sequence ID" value="AIC46956.1"/>
    <property type="molecule type" value="Genomic_DNA"/>
</dbReference>
<dbReference type="PANTHER" id="PTHR33713">
    <property type="entry name" value="ANTITOXIN YAFN-RELATED"/>
    <property type="match status" value="1"/>
</dbReference>
<dbReference type="AlphaFoldDB" id="A0A060JAP7"/>
<dbReference type="Gene3D" id="1.10.1220.170">
    <property type="match status" value="1"/>
</dbReference>
<dbReference type="InterPro" id="IPR036165">
    <property type="entry name" value="YefM-like_sf"/>
</dbReference>
<dbReference type="PANTHER" id="PTHR33713:SF10">
    <property type="entry name" value="ANTITOXIN YAFN"/>
    <property type="match status" value="1"/>
</dbReference>
<protein>
    <recommendedName>
        <fullName evidence="2">Antitoxin</fullName>
    </recommendedName>
</protein>
<evidence type="ECO:0000313" key="3">
    <source>
        <dbReference type="EMBL" id="AIC46956.1"/>
    </source>
</evidence>
<dbReference type="InterPro" id="IPR006442">
    <property type="entry name" value="Antitoxin_Phd/YefM"/>
</dbReference>
<name>A0A060JAP7_9MICO</name>
<gene>
    <name evidence="3" type="ORF">Rhola_00001260</name>
</gene>
<sequence length="105" mass="11829">MYILKYMKYFSVAEARAKLAAILDSAVKSRERTVITRNGEPAAVIMSLDDYESMNETLDILADPELAIDLLTYLQNPDAEETFTLEQVQAEIEARRNGEGNREAV</sequence>
<evidence type="ECO:0000256" key="1">
    <source>
        <dbReference type="ARBA" id="ARBA00009981"/>
    </source>
</evidence>
<dbReference type="InterPro" id="IPR051405">
    <property type="entry name" value="phD/YefM_antitoxin"/>
</dbReference>
<organism evidence="3 4">
    <name type="scientific">Rhodoluna lacicola</name>
    <dbReference type="NCBI Taxonomy" id="529884"/>
    <lineage>
        <taxon>Bacteria</taxon>
        <taxon>Bacillati</taxon>
        <taxon>Actinomycetota</taxon>
        <taxon>Actinomycetes</taxon>
        <taxon>Micrococcales</taxon>
        <taxon>Microbacteriaceae</taxon>
        <taxon>Luna cluster</taxon>
        <taxon>Luna-1 subcluster</taxon>
        <taxon>Rhodoluna</taxon>
    </lineage>
</organism>
<dbReference type="Proteomes" id="UP000067708">
    <property type="component" value="Chromosome"/>
</dbReference>
<accession>A0A060JAP7</accession>
<dbReference type="KEGG" id="rla:Rhola_00001260"/>
<keyword evidence="4" id="KW-1185">Reference proteome</keyword>
<dbReference type="NCBIfam" id="TIGR01552">
    <property type="entry name" value="phd_fam"/>
    <property type="match status" value="1"/>
</dbReference>
<evidence type="ECO:0000313" key="4">
    <source>
        <dbReference type="Proteomes" id="UP000067708"/>
    </source>
</evidence>
<comment type="function">
    <text evidence="2">Antitoxin component of a type II toxin-antitoxin (TA) system.</text>
</comment>
<comment type="similarity">
    <text evidence="1 2">Belongs to the phD/YefM antitoxin family.</text>
</comment>
<dbReference type="SUPFAM" id="SSF143120">
    <property type="entry name" value="YefM-like"/>
    <property type="match status" value="1"/>
</dbReference>
<reference evidence="3 4" key="1">
    <citation type="journal article" date="2014" name="Int. J. Syst. Evol. Microbiol.">
        <title>Rhodoluna lacicola gen. nov., sp. nov., a planktonic freshwater bacterium with stream-lined genome.</title>
        <authorList>
            <person name="Hahn M."/>
            <person name="Schmidt J."/>
            <person name="Taipale S.J."/>
            <person name="Doolittle W.F."/>
            <person name="Koll U."/>
        </authorList>
    </citation>
    <scope>NUCLEOTIDE SEQUENCE [LARGE SCALE GENOMIC DNA]</scope>
    <source>
        <strain evidence="3 4">MWH-Ta8</strain>
    </source>
</reference>
<dbReference type="HOGENOM" id="CLU_155837_0_0_11"/>